<dbReference type="PANTHER" id="PTHR43689:SF8">
    <property type="entry name" value="ALPHA_BETA-HYDROLASES SUPERFAMILY PROTEIN"/>
    <property type="match status" value="1"/>
</dbReference>
<dbReference type="STRING" id="1121393.SAMN02745216_00151"/>
<protein>
    <submittedName>
        <fullName evidence="2">Pimeloyl-ACP methyl ester carboxylesterase</fullName>
    </submittedName>
</protein>
<dbReference type="Proteomes" id="UP000183994">
    <property type="component" value="Unassembled WGS sequence"/>
</dbReference>
<dbReference type="PANTHER" id="PTHR43689">
    <property type="entry name" value="HYDROLASE"/>
    <property type="match status" value="1"/>
</dbReference>
<evidence type="ECO:0000259" key="1">
    <source>
        <dbReference type="Pfam" id="PF12697"/>
    </source>
</evidence>
<sequence length="263" mass="29204">MKEIKTEEYKIEAPGGSIYAKAWMPEGGGSEVPVILLHDSLGSVDLWRGFPEILAEKLNRKVIAYDRLGFGKSDARREPPSLRFIEEEGEIYFPHVKSGLSIKKYVLFGHSVGGGMACNIAAQDADCLGVATAASQAFVEDLTRQGIIEVQKGFEKPGQMERLEKWHGEKALWVLRAWTDTWLSPDFADWSLEDCMKKVSCPVLAIHGDKDEYGSRAFPEFIAGKAAGPSQMLILKNCGHMPHLEKTDEVVGAIRKFLGDRHL</sequence>
<dbReference type="Gene3D" id="3.40.50.1820">
    <property type="entry name" value="alpha/beta hydrolase"/>
    <property type="match status" value="1"/>
</dbReference>
<dbReference type="OrthoDB" id="9779853at2"/>
<dbReference type="AlphaFoldDB" id="A0A1M6C4V0"/>
<organism evidence="2 3">
    <name type="scientific">Desulfatibacillum alkenivorans DSM 16219</name>
    <dbReference type="NCBI Taxonomy" id="1121393"/>
    <lineage>
        <taxon>Bacteria</taxon>
        <taxon>Pseudomonadati</taxon>
        <taxon>Thermodesulfobacteriota</taxon>
        <taxon>Desulfobacteria</taxon>
        <taxon>Desulfobacterales</taxon>
        <taxon>Desulfatibacillaceae</taxon>
        <taxon>Desulfatibacillum</taxon>
    </lineage>
</organism>
<dbReference type="SUPFAM" id="SSF53474">
    <property type="entry name" value="alpha/beta-Hydrolases"/>
    <property type="match status" value="1"/>
</dbReference>
<dbReference type="Pfam" id="PF12697">
    <property type="entry name" value="Abhydrolase_6"/>
    <property type="match status" value="1"/>
</dbReference>
<dbReference type="RefSeq" id="WP_073471910.1">
    <property type="nucleotide sequence ID" value="NZ_FQZU01000001.1"/>
</dbReference>
<reference evidence="3" key="1">
    <citation type="submission" date="2016-11" db="EMBL/GenBank/DDBJ databases">
        <authorList>
            <person name="Varghese N."/>
            <person name="Submissions S."/>
        </authorList>
    </citation>
    <scope>NUCLEOTIDE SEQUENCE [LARGE SCALE GENOMIC DNA]</scope>
    <source>
        <strain evidence="3">DSM 16219</strain>
    </source>
</reference>
<keyword evidence="3" id="KW-1185">Reference proteome</keyword>
<dbReference type="InterPro" id="IPR000073">
    <property type="entry name" value="AB_hydrolase_1"/>
</dbReference>
<evidence type="ECO:0000313" key="3">
    <source>
        <dbReference type="Proteomes" id="UP000183994"/>
    </source>
</evidence>
<dbReference type="PRINTS" id="PR00111">
    <property type="entry name" value="ABHYDROLASE"/>
</dbReference>
<evidence type="ECO:0000313" key="2">
    <source>
        <dbReference type="EMBL" id="SHI56056.1"/>
    </source>
</evidence>
<dbReference type="EMBL" id="FQZU01000001">
    <property type="protein sequence ID" value="SHI56056.1"/>
    <property type="molecule type" value="Genomic_DNA"/>
</dbReference>
<gene>
    <name evidence="2" type="ORF">SAMN02745216_00151</name>
</gene>
<proteinExistence type="predicted"/>
<name>A0A1M6C4V0_9BACT</name>
<dbReference type="InterPro" id="IPR029058">
    <property type="entry name" value="AB_hydrolase_fold"/>
</dbReference>
<feature type="domain" description="AB hydrolase-1" evidence="1">
    <location>
        <begin position="34"/>
        <end position="252"/>
    </location>
</feature>
<accession>A0A1M6C4V0</accession>